<dbReference type="EMBL" id="GBRH01219353">
    <property type="protein sequence ID" value="JAD78542.1"/>
    <property type="molecule type" value="Transcribed_RNA"/>
</dbReference>
<dbReference type="InterPro" id="IPR024875">
    <property type="entry name" value="Protein_Lines"/>
</dbReference>
<accession>A0A0A9D481</accession>
<dbReference type="AlphaFoldDB" id="A0A0A9D481"/>
<evidence type="ECO:0000313" key="1">
    <source>
        <dbReference type="EMBL" id="JAD78542.1"/>
    </source>
</evidence>
<protein>
    <submittedName>
        <fullName evidence="1">Uncharacterized protein</fullName>
    </submittedName>
</protein>
<dbReference type="PANTHER" id="PTHR16057:SF1">
    <property type="entry name" value="PROTEIN LINES HOMOLOG 1"/>
    <property type="match status" value="1"/>
</dbReference>
<dbReference type="PANTHER" id="PTHR16057">
    <property type="entry name" value="WINS1, 2 PROTEIN"/>
    <property type="match status" value="1"/>
</dbReference>
<organism evidence="1">
    <name type="scientific">Arundo donax</name>
    <name type="common">Giant reed</name>
    <name type="synonym">Donax arundinaceus</name>
    <dbReference type="NCBI Taxonomy" id="35708"/>
    <lineage>
        <taxon>Eukaryota</taxon>
        <taxon>Viridiplantae</taxon>
        <taxon>Streptophyta</taxon>
        <taxon>Embryophyta</taxon>
        <taxon>Tracheophyta</taxon>
        <taxon>Spermatophyta</taxon>
        <taxon>Magnoliopsida</taxon>
        <taxon>Liliopsida</taxon>
        <taxon>Poales</taxon>
        <taxon>Poaceae</taxon>
        <taxon>PACMAD clade</taxon>
        <taxon>Arundinoideae</taxon>
        <taxon>Arundineae</taxon>
        <taxon>Arundo</taxon>
    </lineage>
</organism>
<proteinExistence type="predicted"/>
<reference evidence="1" key="2">
    <citation type="journal article" date="2015" name="Data Brief">
        <title>Shoot transcriptome of the giant reed, Arundo donax.</title>
        <authorList>
            <person name="Barrero R.A."/>
            <person name="Guerrero F.D."/>
            <person name="Moolhuijzen P."/>
            <person name="Goolsby J.A."/>
            <person name="Tidwell J."/>
            <person name="Bellgard S.E."/>
            <person name="Bellgard M.I."/>
        </authorList>
    </citation>
    <scope>NUCLEOTIDE SEQUENCE</scope>
    <source>
        <tissue evidence="1">Shoot tissue taken approximately 20 cm above the soil surface</tissue>
    </source>
</reference>
<name>A0A0A9D481_ARUDO</name>
<reference evidence="1" key="1">
    <citation type="submission" date="2014-09" db="EMBL/GenBank/DDBJ databases">
        <authorList>
            <person name="Magalhaes I.L.F."/>
            <person name="Oliveira U."/>
            <person name="Santos F.R."/>
            <person name="Vidigal T.H.D.A."/>
            <person name="Brescovit A.D."/>
            <person name="Santos A.J."/>
        </authorList>
    </citation>
    <scope>NUCLEOTIDE SEQUENCE</scope>
    <source>
        <tissue evidence="1">Shoot tissue taken approximately 20 cm above the soil surface</tissue>
    </source>
</reference>
<sequence length="138" mass="15190">MAPRRPPPEKQQLARLCDLVAAALLPHLDAEPSPTRQLTREDERRLLLALSKVNKAIRGWGEEERECASDQETVSCSGEVHSCCLPPEQHSYDGFGCLANMVSILVGFLSFCSDYVKHSAGNILVSISSTLIKFVCFS</sequence>